<dbReference type="RefSeq" id="XP_040602516.1">
    <property type="nucleotide sequence ID" value="XM_040746582.1"/>
</dbReference>
<dbReference type="GeneID" id="101831407"/>
<keyword evidence="1" id="KW-1185">Reference proteome</keyword>
<dbReference type="PANTHER" id="PTHR12010:SF25">
    <property type="entry name" value="40S RIBOSOMAL PROTEIN S29 PSEUDOGENE"/>
    <property type="match status" value="1"/>
</dbReference>
<evidence type="ECO:0000313" key="2">
    <source>
        <dbReference type="RefSeq" id="XP_040602516.1"/>
    </source>
</evidence>
<organism evidence="1 2">
    <name type="scientific">Mesocricetus auratus</name>
    <name type="common">Golden hamster</name>
    <dbReference type="NCBI Taxonomy" id="10036"/>
    <lineage>
        <taxon>Eukaryota</taxon>
        <taxon>Metazoa</taxon>
        <taxon>Chordata</taxon>
        <taxon>Craniata</taxon>
        <taxon>Vertebrata</taxon>
        <taxon>Euteleostomi</taxon>
        <taxon>Mammalia</taxon>
        <taxon>Eutheria</taxon>
        <taxon>Euarchontoglires</taxon>
        <taxon>Glires</taxon>
        <taxon>Rodentia</taxon>
        <taxon>Myomorpha</taxon>
        <taxon>Muroidea</taxon>
        <taxon>Cricetidae</taxon>
        <taxon>Cricetinae</taxon>
        <taxon>Mesocricetus</taxon>
    </lineage>
</organism>
<evidence type="ECO:0000313" key="1">
    <source>
        <dbReference type="Proteomes" id="UP000886700"/>
    </source>
</evidence>
<dbReference type="Proteomes" id="UP000886700">
    <property type="component" value="Unplaced"/>
</dbReference>
<gene>
    <name evidence="2" type="primary">LOC101831407</name>
</gene>
<dbReference type="InterPro" id="IPR043140">
    <property type="entry name" value="Ribosomal_uS14_sf"/>
</dbReference>
<reference evidence="2" key="1">
    <citation type="submission" date="2025-08" db="UniProtKB">
        <authorList>
            <consortium name="RefSeq"/>
        </authorList>
    </citation>
    <scope>IDENTIFICATION</scope>
    <source>
        <tissue evidence="2">Liver</tissue>
    </source>
</reference>
<dbReference type="Gene3D" id="4.10.830.10">
    <property type="entry name" value="30s Ribosomal Protein S14, Chain N"/>
    <property type="match status" value="1"/>
</dbReference>
<protein>
    <submittedName>
        <fullName evidence="2">40S ribosomal protein S29-like</fullName>
    </submittedName>
</protein>
<dbReference type="InterPro" id="IPR039744">
    <property type="entry name" value="RIbosomal_uS14_euk_arc"/>
</dbReference>
<proteinExistence type="predicted"/>
<accession>A0ABM2XLQ8</accession>
<dbReference type="PANTHER" id="PTHR12010">
    <property type="entry name" value="40S RIBOSOMAL PROTEIN S29"/>
    <property type="match status" value="1"/>
</dbReference>
<sequence length="56" mass="6575">MGHQHLHWSHPQKFGQGSHSCLICYNRHDLIQKYGLSMCHQCFCQYLKGIGFIKLD</sequence>
<name>A0ABM2XLQ8_MESAU</name>